<keyword evidence="3" id="KW-1185">Reference proteome</keyword>
<reference evidence="3" key="2">
    <citation type="submission" date="2010-04" db="EMBL/GenBank/DDBJ databases">
        <authorList>
            <person name="Buell R."/>
            <person name="Hamilton J."/>
            <person name="Hostetler J."/>
        </authorList>
    </citation>
    <scope>NUCLEOTIDE SEQUENCE [LARGE SCALE GENOMIC DNA]</scope>
    <source>
        <strain evidence="3">DAOM:BR144</strain>
    </source>
</reference>
<dbReference type="InterPro" id="IPR049192">
    <property type="entry name" value="DUF4246_C"/>
</dbReference>
<protein>
    <recommendedName>
        <fullName evidence="1">DUF4246 domain-containing protein</fullName>
    </recommendedName>
</protein>
<evidence type="ECO:0000259" key="1">
    <source>
        <dbReference type="Pfam" id="PF14033"/>
    </source>
</evidence>
<dbReference type="EnsemblProtists" id="PYU1_T005054">
    <property type="protein sequence ID" value="PYU1_T005054"/>
    <property type="gene ID" value="PYU1_G005043"/>
</dbReference>
<dbReference type="PANTHER" id="PTHR33119">
    <property type="entry name" value="IFI3P"/>
    <property type="match status" value="1"/>
</dbReference>
<dbReference type="Pfam" id="PF14033">
    <property type="entry name" value="DUF4246"/>
    <property type="match status" value="1"/>
</dbReference>
<dbReference type="HOGENOM" id="CLU_012066_4_0_1"/>
<dbReference type="STRING" id="431595.K3WJB2"/>
<sequence length="754" mass="86060">MDSLYIRDHMDVRAAITRPFSLLELATRHAIASVLSRERWWTEWRDPPLRAQLLDAVQLEFIRKSFVQTQMRYEDSMETLRCLDMFLEEPYSAEKEELAAEWCRFVHFNREYQVITSAFRTARMRERSRDSVSESLDVFDPMYDQMHSYTFIEWYFTCARLRESLRLVPAELWTPDTLQPVLATAREHLDPSIVPQAVAFVRTALQNGITDQIISDLLKETETRPQVIAGFHLACERIQDELSHVVRYITQAIDHVIDSGALAVVNVAANEDCATISPAGVYGCWVSDTLVPSQLKAKFAQEMKVFEAKTKQERSKGDGQVETLVNPSMFPCVFGKTLRIPENAVKDPALFNGPADHMTRTMFDASTLVVNIIRGYYESGSGRGAYKRGDMRIKYQCIPTDFQVHDDGSVRMLTYINNVHPEEYADLSSSIEAIVGRFVPLFNRVLANARAIEEDTAYTRKKSGRDYRRRKNAMRTNNALKRQFKLPRDDEYNEERPMIPSLFVATEDVYPSSSTLLNGKRIQVIVKVDEIVLTPETPRYDGDEWQIEATNVDQVVATGVYYFANENVRPSSVSFRINVIYPVECLRDGEGSGIAALFGLVQQHRLAQPLGTIGTMEARCLAFPHALQRKINPVELSDPTRAGTCKRLTLYLVDPESPIPSAAVIPPQQQHWHAAVHAPLLEQLPFDEIAQAQIYEMARGRGTMTTADAQEHRAKMVQDHKRFWPRPETIPEDEGNHPFIDDEGVDAIYCMFEW</sequence>
<dbReference type="Proteomes" id="UP000019132">
    <property type="component" value="Unassembled WGS sequence"/>
</dbReference>
<organism evidence="2 3">
    <name type="scientific">Globisporangium ultimum (strain ATCC 200006 / CBS 805.95 / DAOM BR144)</name>
    <name type="common">Pythium ultimum</name>
    <dbReference type="NCBI Taxonomy" id="431595"/>
    <lineage>
        <taxon>Eukaryota</taxon>
        <taxon>Sar</taxon>
        <taxon>Stramenopiles</taxon>
        <taxon>Oomycota</taxon>
        <taxon>Peronosporomycetes</taxon>
        <taxon>Pythiales</taxon>
        <taxon>Pythiaceae</taxon>
        <taxon>Globisporangium</taxon>
    </lineage>
</organism>
<reference evidence="2" key="3">
    <citation type="submission" date="2015-02" db="UniProtKB">
        <authorList>
            <consortium name="EnsemblProtists"/>
        </authorList>
    </citation>
    <scope>IDENTIFICATION</scope>
    <source>
        <strain evidence="2">DAOM BR144</strain>
    </source>
</reference>
<dbReference type="InParanoid" id="K3WJB2"/>
<reference evidence="3" key="1">
    <citation type="journal article" date="2010" name="Genome Biol.">
        <title>Genome sequence of the necrotrophic plant pathogen Pythium ultimum reveals original pathogenicity mechanisms and effector repertoire.</title>
        <authorList>
            <person name="Levesque C.A."/>
            <person name="Brouwer H."/>
            <person name="Cano L."/>
            <person name="Hamilton J.P."/>
            <person name="Holt C."/>
            <person name="Huitema E."/>
            <person name="Raffaele S."/>
            <person name="Robideau G.P."/>
            <person name="Thines M."/>
            <person name="Win J."/>
            <person name="Zerillo M.M."/>
            <person name="Beakes G.W."/>
            <person name="Boore J.L."/>
            <person name="Busam D."/>
            <person name="Dumas B."/>
            <person name="Ferriera S."/>
            <person name="Fuerstenberg S.I."/>
            <person name="Gachon C.M."/>
            <person name="Gaulin E."/>
            <person name="Govers F."/>
            <person name="Grenville-Briggs L."/>
            <person name="Horner N."/>
            <person name="Hostetler J."/>
            <person name="Jiang R.H."/>
            <person name="Johnson J."/>
            <person name="Krajaejun T."/>
            <person name="Lin H."/>
            <person name="Meijer H.J."/>
            <person name="Moore B."/>
            <person name="Morris P."/>
            <person name="Phuntmart V."/>
            <person name="Puiu D."/>
            <person name="Shetty J."/>
            <person name="Stajich J.E."/>
            <person name="Tripathy S."/>
            <person name="Wawra S."/>
            <person name="van West P."/>
            <person name="Whitty B.R."/>
            <person name="Coutinho P.M."/>
            <person name="Henrissat B."/>
            <person name="Martin F."/>
            <person name="Thomas P.D."/>
            <person name="Tyler B.M."/>
            <person name="De Vries R.P."/>
            <person name="Kamoun S."/>
            <person name="Yandell M."/>
            <person name="Tisserat N."/>
            <person name="Buell C.R."/>
        </authorList>
    </citation>
    <scope>NUCLEOTIDE SEQUENCE</scope>
    <source>
        <strain evidence="3">DAOM:BR144</strain>
    </source>
</reference>
<dbReference type="EMBL" id="GL376564">
    <property type="status" value="NOT_ANNOTATED_CDS"/>
    <property type="molecule type" value="Genomic_DNA"/>
</dbReference>
<dbReference type="eggNOG" id="ENOG502QQIE">
    <property type="taxonomic scope" value="Eukaryota"/>
</dbReference>
<proteinExistence type="predicted"/>
<evidence type="ECO:0000313" key="3">
    <source>
        <dbReference type="Proteomes" id="UP000019132"/>
    </source>
</evidence>
<dbReference type="InterPro" id="IPR025340">
    <property type="entry name" value="DUF4246"/>
</dbReference>
<dbReference type="VEuPathDB" id="FungiDB:PYU1_G005043"/>
<dbReference type="AlphaFoldDB" id="K3WJB2"/>
<name>K3WJB2_GLOUD</name>
<accession>K3WJB2</accession>
<dbReference type="PANTHER" id="PTHR33119:SF1">
    <property type="entry name" value="FE2OG DIOXYGENASE DOMAIN-CONTAINING PROTEIN"/>
    <property type="match status" value="1"/>
</dbReference>
<evidence type="ECO:0000313" key="2">
    <source>
        <dbReference type="EnsemblProtists" id="PYU1_T005054"/>
    </source>
</evidence>
<feature type="domain" description="DUF4246" evidence="1">
    <location>
        <begin position="283"/>
        <end position="674"/>
    </location>
</feature>